<dbReference type="AlphaFoldDB" id="A0A317SJS8"/>
<accession>A0A317SJS8</accession>
<feature type="region of interest" description="Disordered" evidence="1">
    <location>
        <begin position="19"/>
        <end position="89"/>
    </location>
</feature>
<proteinExistence type="predicted"/>
<name>A0A317SJS8_9PEZI</name>
<feature type="compositionally biased region" description="Basic and acidic residues" evidence="1">
    <location>
        <begin position="64"/>
        <end position="80"/>
    </location>
</feature>
<evidence type="ECO:0000313" key="2">
    <source>
        <dbReference type="EMBL" id="PWW74692.1"/>
    </source>
</evidence>
<gene>
    <name evidence="2" type="ORF">C7212DRAFT_327681</name>
</gene>
<sequence length="114" mass="13517">MREGKNLHLRIAACKELSTRASREAERVSTGSKQRKLAGRHIKSKPRESKKHGSRIRPLQPTRNRTEQQKHARQSKDHRTLRNPHSKVPKHWFRTRIHVTRSFLISEVVFIRCR</sequence>
<evidence type="ECO:0000313" key="3">
    <source>
        <dbReference type="Proteomes" id="UP000246991"/>
    </source>
</evidence>
<reference evidence="2 3" key="1">
    <citation type="submission" date="2018-03" db="EMBL/GenBank/DDBJ databases">
        <title>Genomes of Pezizomycetes fungi and the evolution of truffles.</title>
        <authorList>
            <person name="Murat C."/>
            <person name="Payen T."/>
            <person name="Noel B."/>
            <person name="Kuo A."/>
            <person name="Martin F.M."/>
        </authorList>
    </citation>
    <scope>NUCLEOTIDE SEQUENCE [LARGE SCALE GENOMIC DNA]</scope>
    <source>
        <strain evidence="2">091103-1</strain>
    </source>
</reference>
<keyword evidence="3" id="KW-1185">Reference proteome</keyword>
<protein>
    <submittedName>
        <fullName evidence="2">Uncharacterized protein</fullName>
    </submittedName>
</protein>
<evidence type="ECO:0000256" key="1">
    <source>
        <dbReference type="SAM" id="MobiDB-lite"/>
    </source>
</evidence>
<comment type="caution">
    <text evidence="2">The sequence shown here is derived from an EMBL/GenBank/DDBJ whole genome shotgun (WGS) entry which is preliminary data.</text>
</comment>
<organism evidence="2 3">
    <name type="scientific">Tuber magnatum</name>
    <name type="common">white Piedmont truffle</name>
    <dbReference type="NCBI Taxonomy" id="42249"/>
    <lineage>
        <taxon>Eukaryota</taxon>
        <taxon>Fungi</taxon>
        <taxon>Dikarya</taxon>
        <taxon>Ascomycota</taxon>
        <taxon>Pezizomycotina</taxon>
        <taxon>Pezizomycetes</taxon>
        <taxon>Pezizales</taxon>
        <taxon>Tuberaceae</taxon>
        <taxon>Tuber</taxon>
    </lineage>
</organism>
<feature type="compositionally biased region" description="Basic residues" evidence="1">
    <location>
        <begin position="33"/>
        <end position="55"/>
    </location>
</feature>
<dbReference type="EMBL" id="PYWC01000058">
    <property type="protein sequence ID" value="PWW74692.1"/>
    <property type="molecule type" value="Genomic_DNA"/>
</dbReference>
<dbReference type="Proteomes" id="UP000246991">
    <property type="component" value="Unassembled WGS sequence"/>
</dbReference>